<organism evidence="9 10">
    <name type="scientific">Sphingomonas rubra</name>
    <dbReference type="NCBI Taxonomy" id="634430"/>
    <lineage>
        <taxon>Bacteria</taxon>
        <taxon>Pseudomonadati</taxon>
        <taxon>Pseudomonadota</taxon>
        <taxon>Alphaproteobacteria</taxon>
        <taxon>Sphingomonadales</taxon>
        <taxon>Sphingomonadaceae</taxon>
        <taxon>Sphingomonas</taxon>
    </lineage>
</organism>
<dbReference type="InterPro" id="IPR006037">
    <property type="entry name" value="RCK_C"/>
</dbReference>
<evidence type="ECO:0000313" key="9">
    <source>
        <dbReference type="EMBL" id="SFP40110.1"/>
    </source>
</evidence>
<comment type="subcellular location">
    <subcellularLocation>
        <location evidence="1">Membrane</location>
        <topology evidence="1">Multi-pass membrane protein</topology>
    </subcellularLocation>
</comment>
<gene>
    <name evidence="9" type="ORF">SAMN04488241_101395</name>
</gene>
<dbReference type="AlphaFoldDB" id="A0A1I5Q271"/>
<dbReference type="PROSITE" id="PS51202">
    <property type="entry name" value="RCK_C"/>
    <property type="match status" value="1"/>
</dbReference>
<dbReference type="GO" id="GO:0008324">
    <property type="term" value="F:monoatomic cation transmembrane transporter activity"/>
    <property type="evidence" value="ECO:0007669"/>
    <property type="project" value="InterPro"/>
</dbReference>
<proteinExistence type="predicted"/>
<feature type="transmembrane region" description="Helical" evidence="7">
    <location>
        <begin position="98"/>
        <end position="118"/>
    </location>
</feature>
<name>A0A1I5Q271_9SPHN</name>
<evidence type="ECO:0000256" key="6">
    <source>
        <dbReference type="ARBA" id="ARBA00023136"/>
    </source>
</evidence>
<feature type="transmembrane region" description="Helical" evidence="7">
    <location>
        <begin position="30"/>
        <end position="52"/>
    </location>
</feature>
<dbReference type="Pfam" id="PF03600">
    <property type="entry name" value="CitMHS"/>
    <property type="match status" value="1"/>
</dbReference>
<feature type="transmembrane region" description="Helical" evidence="7">
    <location>
        <begin position="473"/>
        <end position="506"/>
    </location>
</feature>
<dbReference type="EMBL" id="FOXP01000001">
    <property type="protein sequence ID" value="SFP40110.1"/>
    <property type="molecule type" value="Genomic_DNA"/>
</dbReference>
<evidence type="ECO:0000256" key="4">
    <source>
        <dbReference type="ARBA" id="ARBA00022737"/>
    </source>
</evidence>
<dbReference type="PANTHER" id="PTHR43652">
    <property type="entry name" value="BASIC AMINO ACID ANTIPORTER YFCC-RELATED"/>
    <property type="match status" value="1"/>
</dbReference>
<keyword evidence="5 7" id="KW-1133">Transmembrane helix</keyword>
<dbReference type="Proteomes" id="UP000199586">
    <property type="component" value="Unassembled WGS sequence"/>
</dbReference>
<dbReference type="InterPro" id="IPR031312">
    <property type="entry name" value="Na/sul_symport_CS"/>
</dbReference>
<dbReference type="OrthoDB" id="9809303at2"/>
<dbReference type="InterPro" id="IPR004680">
    <property type="entry name" value="Cit_transptr-like_dom"/>
</dbReference>
<dbReference type="InterPro" id="IPR051679">
    <property type="entry name" value="DASS-Related_Transporters"/>
</dbReference>
<evidence type="ECO:0000259" key="8">
    <source>
        <dbReference type="PROSITE" id="PS51202"/>
    </source>
</evidence>
<keyword evidence="3 7" id="KW-0812">Transmembrane</keyword>
<dbReference type="STRING" id="634430.SAMN04488241_101395"/>
<keyword evidence="4" id="KW-0677">Repeat</keyword>
<protein>
    <submittedName>
        <fullName evidence="9">TrkA-C domain-containing protein</fullName>
    </submittedName>
</protein>
<dbReference type="InterPro" id="IPR036721">
    <property type="entry name" value="RCK_C_sf"/>
</dbReference>
<keyword evidence="2" id="KW-0813">Transport</keyword>
<dbReference type="Pfam" id="PF02080">
    <property type="entry name" value="TrkA_C"/>
    <property type="match status" value="1"/>
</dbReference>
<dbReference type="SUPFAM" id="SSF116726">
    <property type="entry name" value="TrkA C-terminal domain-like"/>
    <property type="match status" value="1"/>
</dbReference>
<dbReference type="PANTHER" id="PTHR43652:SF2">
    <property type="entry name" value="BASIC AMINO ACID ANTIPORTER YFCC-RELATED"/>
    <property type="match status" value="1"/>
</dbReference>
<feature type="transmembrane region" description="Helical" evidence="7">
    <location>
        <begin position="434"/>
        <end position="453"/>
    </location>
</feature>
<sequence>MELLSPALVSTLILLGALVLFVSERVRHDLVALAALFACVFTGLVTPTGALAGFADPAVIAVAAILVVGRAVELSGVASAVARVAVPASWGFASRLSGLLVVGALLSAFMNNIAALVITMPIAAEIARANRLPPAATLMPLAFATILGGTTTLIGTPANLILSSVREDALGAPFGFFTMTPVAVAVTLGGLAYLSFIGWRLLPIRAADDRSKLAPWRAFELAPANDEVELADLLPRLRAAQARAVALFRDGRAAPIGTSGALSTDDRLLVVSRSNQWTVGERTGLRSATAIGASPDAVTARVVVANGSMLIGLSTESVRIRSEERLSVVAVAPSAARRKVPLVRLRIEAGDELFVRGAPADLAQFVASARLLEIDRIDPAPVAGGQAAATLAIFGGAIAAIVVGGLSPALAFLGAAAVIAAARLIPTREVYRSIDWSIIVLLAAMIPVGQSFQSSGAATIAAGLLGDALAGQALPVTLGAICALTLLLSIFLNNVATAVIMGPLAIDAAGLLGVSPDAALLAVLIGASADFLTPIGHQNNLLVMGPGGYRFTDYARMGAPLVVMVVVTTGFVLARLYS</sequence>
<evidence type="ECO:0000313" key="10">
    <source>
        <dbReference type="Proteomes" id="UP000199586"/>
    </source>
</evidence>
<dbReference type="GO" id="GO:0006813">
    <property type="term" value="P:potassium ion transport"/>
    <property type="evidence" value="ECO:0007669"/>
    <property type="project" value="InterPro"/>
</dbReference>
<evidence type="ECO:0000256" key="5">
    <source>
        <dbReference type="ARBA" id="ARBA00022989"/>
    </source>
</evidence>
<feature type="transmembrane region" description="Helical" evidence="7">
    <location>
        <begin position="557"/>
        <end position="577"/>
    </location>
</feature>
<dbReference type="PROSITE" id="PS01271">
    <property type="entry name" value="NA_SULFATE"/>
    <property type="match status" value="1"/>
</dbReference>
<evidence type="ECO:0000256" key="2">
    <source>
        <dbReference type="ARBA" id="ARBA00022448"/>
    </source>
</evidence>
<reference evidence="9 10" key="1">
    <citation type="submission" date="2016-10" db="EMBL/GenBank/DDBJ databases">
        <authorList>
            <person name="de Groot N.N."/>
        </authorList>
    </citation>
    <scope>NUCLEOTIDE SEQUENCE [LARGE SCALE GENOMIC DNA]</scope>
    <source>
        <strain evidence="9 10">CGMCC 1.9113</strain>
    </source>
</reference>
<feature type="domain" description="RCK C-terminal" evidence="8">
    <location>
        <begin position="286"/>
        <end position="371"/>
    </location>
</feature>
<evidence type="ECO:0000256" key="3">
    <source>
        <dbReference type="ARBA" id="ARBA00022692"/>
    </source>
</evidence>
<accession>A0A1I5Q271</accession>
<dbReference type="Gene3D" id="3.30.70.1450">
    <property type="entry name" value="Regulator of K+ conductance, C-terminal domain"/>
    <property type="match status" value="1"/>
</dbReference>
<feature type="transmembrane region" description="Helical" evidence="7">
    <location>
        <begin position="391"/>
        <end position="422"/>
    </location>
</feature>
<feature type="transmembrane region" description="Helical" evidence="7">
    <location>
        <begin position="6"/>
        <end position="23"/>
    </location>
</feature>
<evidence type="ECO:0000256" key="1">
    <source>
        <dbReference type="ARBA" id="ARBA00004141"/>
    </source>
</evidence>
<evidence type="ECO:0000256" key="7">
    <source>
        <dbReference type="SAM" id="Phobius"/>
    </source>
</evidence>
<keyword evidence="10" id="KW-1185">Reference proteome</keyword>
<feature type="transmembrane region" description="Helical" evidence="7">
    <location>
        <begin position="174"/>
        <end position="202"/>
    </location>
</feature>
<feature type="transmembrane region" description="Helical" evidence="7">
    <location>
        <begin position="138"/>
        <end position="162"/>
    </location>
</feature>
<dbReference type="GO" id="GO:0005886">
    <property type="term" value="C:plasma membrane"/>
    <property type="evidence" value="ECO:0007669"/>
    <property type="project" value="TreeGrafter"/>
</dbReference>
<keyword evidence="6 7" id="KW-0472">Membrane</keyword>
<dbReference type="RefSeq" id="WP_093330560.1">
    <property type="nucleotide sequence ID" value="NZ_FOXP01000001.1"/>
</dbReference>